<feature type="transmembrane region" description="Helical" evidence="5">
    <location>
        <begin position="136"/>
        <end position="162"/>
    </location>
</feature>
<evidence type="ECO:0000256" key="3">
    <source>
        <dbReference type="ARBA" id="ARBA00022989"/>
    </source>
</evidence>
<dbReference type="InterPro" id="IPR000515">
    <property type="entry name" value="MetI-like"/>
</dbReference>
<comment type="caution">
    <text evidence="7">The sequence shown here is derived from an EMBL/GenBank/DDBJ whole genome shotgun (WGS) entry which is preliminary data.</text>
</comment>
<comment type="similarity">
    <text evidence="5">Belongs to the binding-protein-dependent transport system permease family.</text>
</comment>
<dbReference type="Pfam" id="PF00528">
    <property type="entry name" value="BPD_transp_1"/>
    <property type="match status" value="1"/>
</dbReference>
<feature type="transmembrane region" description="Helical" evidence="5">
    <location>
        <begin position="12"/>
        <end position="34"/>
    </location>
</feature>
<evidence type="ECO:0000313" key="7">
    <source>
        <dbReference type="EMBL" id="EFM25857.1"/>
    </source>
</evidence>
<keyword evidence="8" id="KW-1185">Reference proteome</keyword>
<evidence type="ECO:0000313" key="8">
    <source>
        <dbReference type="Proteomes" id="UP000003280"/>
    </source>
</evidence>
<feature type="domain" description="ABC transmembrane type-1" evidence="6">
    <location>
        <begin position="338"/>
        <end position="528"/>
    </location>
</feature>
<sequence length="538" mass="59127">MKRINIGKIIDYLIIGSLFAMTILFILLPFIFVFKESFFVDGRLSLENFTYLLTKRRILIKNTLVLGVVSTILSSAASLIVSIYLYLSPKRRRSILLAILFITLISPPFVTSLSYINLFGRRGFITYGLLGLSLNVYGMWGIAVMQTISHLSLNVLLIYGFLKTLSPDIINSARNLGAKTDNIIVDIIFPKAKAGLKAVILLSFFRAIADFGTPAIIGGKFNVLALESYFAVIAEGNLAKASAMNILILIPSILIFIFYQNNLSAMAETSGFDRVELEIKRNGIIYYIFSVISLLLISALTVLYVTIIFSAFTRMKDGSLTFTLQNLIDTKPYITGAMIRSIVYSLISAVGGSIIGLLIGYYLQIRKLKAMKAVDFIANLPYIIPGTFFGLGYLLFFKNPPIAITGTAAVVVLNVVFKQLPFSARVGSSQMESIDRETLDSVKSLGGNNMNALYDVVLPLSKEGLKVSFINGFTTTMTTIGSIIFLVYPGRKVLTLVMFDVIQSGKYNIGSVIALIIILICLAINALGYMFFGGKNVS</sequence>
<dbReference type="Gene3D" id="1.10.3720.10">
    <property type="entry name" value="MetI-like"/>
    <property type="match status" value="2"/>
</dbReference>
<feature type="transmembrane region" description="Helical" evidence="5">
    <location>
        <begin position="469"/>
        <end position="489"/>
    </location>
</feature>
<comment type="subcellular location">
    <subcellularLocation>
        <location evidence="5">Cell membrane</location>
        <topology evidence="5">Multi-pass membrane protein</topology>
    </subcellularLocation>
    <subcellularLocation>
        <location evidence="1">Membrane</location>
        <topology evidence="1">Multi-pass membrane protein</topology>
    </subcellularLocation>
</comment>
<dbReference type="AlphaFoldDB" id="E0NJR2"/>
<reference evidence="7 8" key="1">
    <citation type="submission" date="2010-07" db="EMBL/GenBank/DDBJ databases">
        <authorList>
            <person name="Muzny D."/>
            <person name="Qin X."/>
            <person name="Deng J."/>
            <person name="Jiang H."/>
            <person name="Liu Y."/>
            <person name="Qu J."/>
            <person name="Song X.-Z."/>
            <person name="Zhang L."/>
            <person name="Thornton R."/>
            <person name="Coyle M."/>
            <person name="Francisco L."/>
            <person name="Jackson L."/>
            <person name="Javaid M."/>
            <person name="Korchina V."/>
            <person name="Kovar C."/>
            <person name="Mata R."/>
            <person name="Mathew T."/>
            <person name="Ngo R."/>
            <person name="Nguyen L."/>
            <person name="Nguyen N."/>
            <person name="Okwuonu G."/>
            <person name="Ongeri F."/>
            <person name="Pham C."/>
            <person name="Simmons D."/>
            <person name="Wilczek-Boney K."/>
            <person name="Hale W."/>
            <person name="Jakkamsetti A."/>
            <person name="Pham P."/>
            <person name="Ruth R."/>
            <person name="San Lucas F."/>
            <person name="Warren J."/>
            <person name="Zhang J."/>
            <person name="Zhao Z."/>
            <person name="Zhou C."/>
            <person name="Zhu D."/>
            <person name="Lee S."/>
            <person name="Bess C."/>
            <person name="Blankenburg K."/>
            <person name="Forbes L."/>
            <person name="Fu Q."/>
            <person name="Gubbala S."/>
            <person name="Hirani K."/>
            <person name="Jayaseelan J.C."/>
            <person name="Lara F."/>
            <person name="Munidasa M."/>
            <person name="Palculict T."/>
            <person name="Patil S."/>
            <person name="Pu L.-L."/>
            <person name="Saada N."/>
            <person name="Tang L."/>
            <person name="Weissenberger G."/>
            <person name="Zhu Y."/>
            <person name="Hemphill L."/>
            <person name="Shang Y."/>
            <person name="Youmans B."/>
            <person name="Ayvaz T."/>
            <person name="Ross M."/>
            <person name="Santibanez J."/>
            <person name="Aqrawi P."/>
            <person name="Gross S."/>
            <person name="Joshi V."/>
            <person name="Fowler G."/>
            <person name="Nazareth L."/>
            <person name="Reid J."/>
            <person name="Worley K."/>
            <person name="Petrosino J."/>
            <person name="Highlander S."/>
            <person name="Gibbs R."/>
        </authorList>
    </citation>
    <scope>NUCLEOTIDE SEQUENCE [LARGE SCALE GENOMIC DNA]</scope>
    <source>
        <strain evidence="7 8">ATCC BAA-1640</strain>
    </source>
</reference>
<feature type="transmembrane region" description="Helical" evidence="5">
    <location>
        <begin position="64"/>
        <end position="87"/>
    </location>
</feature>
<dbReference type="GO" id="GO:0055085">
    <property type="term" value="P:transmembrane transport"/>
    <property type="evidence" value="ECO:0007669"/>
    <property type="project" value="InterPro"/>
</dbReference>
<evidence type="ECO:0000256" key="4">
    <source>
        <dbReference type="ARBA" id="ARBA00023136"/>
    </source>
</evidence>
<dbReference type="PANTHER" id="PTHR43496:SF1">
    <property type="entry name" value="POLYGALACTURONAN_RHAMNOGALACTURONAN TRANSPORT SYSTEM PERMEASE PROTEIN YTEP"/>
    <property type="match status" value="1"/>
</dbReference>
<proteinExistence type="inferred from homology"/>
<name>E0NJR2_9FIRM</name>
<evidence type="ECO:0000256" key="2">
    <source>
        <dbReference type="ARBA" id="ARBA00022692"/>
    </source>
</evidence>
<dbReference type="SUPFAM" id="SSF161098">
    <property type="entry name" value="MetI-like"/>
    <property type="match status" value="2"/>
</dbReference>
<dbReference type="eggNOG" id="COG1178">
    <property type="taxonomic scope" value="Bacteria"/>
</dbReference>
<accession>E0NJR2</accession>
<dbReference type="Proteomes" id="UP000003280">
    <property type="component" value="Unassembled WGS sequence"/>
</dbReference>
<evidence type="ECO:0000256" key="1">
    <source>
        <dbReference type="ARBA" id="ARBA00004141"/>
    </source>
</evidence>
<dbReference type="OrthoDB" id="57323at2"/>
<dbReference type="GO" id="GO:0005886">
    <property type="term" value="C:plasma membrane"/>
    <property type="evidence" value="ECO:0007669"/>
    <property type="project" value="UniProtKB-SubCell"/>
</dbReference>
<dbReference type="HOGENOM" id="CLU_021838_1_1_9"/>
<keyword evidence="2 5" id="KW-0812">Transmembrane</keyword>
<dbReference type="InterPro" id="IPR035906">
    <property type="entry name" value="MetI-like_sf"/>
</dbReference>
<dbReference type="STRING" id="862517.HMPREF9225_0401"/>
<evidence type="ECO:0000256" key="5">
    <source>
        <dbReference type="RuleBase" id="RU363032"/>
    </source>
</evidence>
<gene>
    <name evidence="7" type="ORF">HMPREF9225_0401</name>
</gene>
<feature type="domain" description="ABC transmembrane type-1" evidence="6">
    <location>
        <begin position="60"/>
        <end position="259"/>
    </location>
</feature>
<organism evidence="7 8">
    <name type="scientific">Peptoniphilus duerdenii ATCC BAA-1640</name>
    <dbReference type="NCBI Taxonomy" id="862517"/>
    <lineage>
        <taxon>Bacteria</taxon>
        <taxon>Bacillati</taxon>
        <taxon>Bacillota</taxon>
        <taxon>Tissierellia</taxon>
        <taxon>Tissierellales</taxon>
        <taxon>Peptoniphilaceae</taxon>
        <taxon>Peptoniphilus</taxon>
    </lineage>
</organism>
<feature type="transmembrane region" description="Helical" evidence="5">
    <location>
        <begin position="238"/>
        <end position="259"/>
    </location>
</feature>
<feature type="transmembrane region" description="Helical" evidence="5">
    <location>
        <begin position="509"/>
        <end position="532"/>
    </location>
</feature>
<dbReference type="RefSeq" id="WP_008901237.1">
    <property type="nucleotide sequence ID" value="NZ_GL397071.1"/>
</dbReference>
<keyword evidence="5" id="KW-0813">Transport</keyword>
<feature type="transmembrane region" description="Helical" evidence="5">
    <location>
        <begin position="284"/>
        <end position="312"/>
    </location>
</feature>
<feature type="transmembrane region" description="Helical" evidence="5">
    <location>
        <begin position="94"/>
        <end position="116"/>
    </location>
</feature>
<dbReference type="PANTHER" id="PTHR43496">
    <property type="entry name" value="PROTEIN LPLB"/>
    <property type="match status" value="1"/>
</dbReference>
<feature type="transmembrane region" description="Helical" evidence="5">
    <location>
        <begin position="376"/>
        <end position="396"/>
    </location>
</feature>
<dbReference type="CDD" id="cd06261">
    <property type="entry name" value="TM_PBP2"/>
    <property type="match status" value="2"/>
</dbReference>
<feature type="transmembrane region" description="Helical" evidence="5">
    <location>
        <begin position="342"/>
        <end position="364"/>
    </location>
</feature>
<evidence type="ECO:0000259" key="6">
    <source>
        <dbReference type="PROSITE" id="PS50928"/>
    </source>
</evidence>
<keyword evidence="3 5" id="KW-1133">Transmembrane helix</keyword>
<dbReference type="EMBL" id="AEEH01000019">
    <property type="protein sequence ID" value="EFM25857.1"/>
    <property type="molecule type" value="Genomic_DNA"/>
</dbReference>
<protein>
    <submittedName>
        <fullName evidence="7">ABC transporter, permease protein</fullName>
    </submittedName>
</protein>
<dbReference type="PROSITE" id="PS50928">
    <property type="entry name" value="ABC_TM1"/>
    <property type="match status" value="2"/>
</dbReference>
<keyword evidence="4 5" id="KW-0472">Membrane</keyword>